<dbReference type="EMBL" id="KK784973">
    <property type="protein sequence ID" value="KDO56478.1"/>
    <property type="molecule type" value="Genomic_DNA"/>
</dbReference>
<protein>
    <submittedName>
        <fullName evidence="1">Uncharacterized protein</fullName>
    </submittedName>
</protein>
<dbReference type="Proteomes" id="UP000027120">
    <property type="component" value="Unassembled WGS sequence"/>
</dbReference>
<keyword evidence="2" id="KW-1185">Reference proteome</keyword>
<reference evidence="1 2" key="1">
    <citation type="submission" date="2014-04" db="EMBL/GenBank/DDBJ databases">
        <authorList>
            <consortium name="International Citrus Genome Consortium"/>
            <person name="Gmitter F."/>
            <person name="Chen C."/>
            <person name="Farmerie W."/>
            <person name="Harkins T."/>
            <person name="Desany B."/>
            <person name="Mohiuddin M."/>
            <person name="Kodira C."/>
            <person name="Borodovsky M."/>
            <person name="Lomsadze A."/>
            <person name="Burns P."/>
            <person name="Jenkins J."/>
            <person name="Prochnik S."/>
            <person name="Shu S."/>
            <person name="Chapman J."/>
            <person name="Pitluck S."/>
            <person name="Schmutz J."/>
            <person name="Rokhsar D."/>
        </authorList>
    </citation>
    <scope>NUCLEOTIDE SEQUENCE</scope>
</reference>
<proteinExistence type="predicted"/>
<gene>
    <name evidence="1" type="ORF">CISIN_1g047996mg</name>
</gene>
<name>A0A067EN06_CITSI</name>
<accession>A0A067EN06</accession>
<dbReference type="AlphaFoldDB" id="A0A067EN06"/>
<organism evidence="1 2">
    <name type="scientific">Citrus sinensis</name>
    <name type="common">Sweet orange</name>
    <name type="synonym">Citrus aurantium var. sinensis</name>
    <dbReference type="NCBI Taxonomy" id="2711"/>
    <lineage>
        <taxon>Eukaryota</taxon>
        <taxon>Viridiplantae</taxon>
        <taxon>Streptophyta</taxon>
        <taxon>Embryophyta</taxon>
        <taxon>Tracheophyta</taxon>
        <taxon>Spermatophyta</taxon>
        <taxon>Magnoliopsida</taxon>
        <taxon>eudicotyledons</taxon>
        <taxon>Gunneridae</taxon>
        <taxon>Pentapetalae</taxon>
        <taxon>rosids</taxon>
        <taxon>malvids</taxon>
        <taxon>Sapindales</taxon>
        <taxon>Rutaceae</taxon>
        <taxon>Aurantioideae</taxon>
        <taxon>Citrus</taxon>
    </lineage>
</organism>
<evidence type="ECO:0000313" key="2">
    <source>
        <dbReference type="Proteomes" id="UP000027120"/>
    </source>
</evidence>
<sequence length="145" mass="17162">MARDERVYEMMKVKMETTIMYELADAPDEDIYNCYDRDIYNCYDNSTCPSKYPSRRRDVSTLLAFRKGEIYTTAMTEIYTTAMTIGHYTDIYNQIYIHETYIIIFLFYEVHAHPNTPHGGGMSLLHSHFAREKDAIRNLHTIMFN</sequence>
<evidence type="ECO:0000313" key="1">
    <source>
        <dbReference type="EMBL" id="KDO56478.1"/>
    </source>
</evidence>